<keyword evidence="1" id="KW-0378">Hydrolase</keyword>
<sequence length="356" mass="39444">MKYFIEAALFALYCQRPEPPRAQEDEILISLPNKKIPAILYTPKNTPKGTILAVNGLAYLGNKDPRFAAVCKSACAVGYTVISPLLKEVTEFKIEKETIDTIREMILAVSSDPNYSPKGKISYIAPSFSGSMGLIAASAPEVKGRLESILTIGAYCNVQSTLDYVMTSPEGDEYGRMILLYNFIKFQMGENREIESALKACVMDGSYGRDSLELPSVLESIKPANRKIFENLRDDPEYRLEIWKKIVENAGKKASFLKDLEVEDKLNSISCSISVVHGLGDKVVPPQQAVRIAECLEKDKVRLILTPLISHGDVGISLKTIPKIFDLINGFAFFFKQIGRSRFSSAQKRDPESVAA</sequence>
<dbReference type="AlphaFoldDB" id="A0A4R9GGH4"/>
<dbReference type="RefSeq" id="WP_135766826.1">
    <property type="nucleotide sequence ID" value="NZ_RQET01000004.1"/>
</dbReference>
<dbReference type="OrthoDB" id="339619at2"/>
<dbReference type="SUPFAM" id="SSF53474">
    <property type="entry name" value="alpha/beta-Hydrolases"/>
    <property type="match status" value="1"/>
</dbReference>
<name>A0A4R9GGH4_9LEPT</name>
<protein>
    <submittedName>
        <fullName evidence="1">Alpha/beta hydrolase</fullName>
    </submittedName>
</protein>
<evidence type="ECO:0000313" key="2">
    <source>
        <dbReference type="Proteomes" id="UP000298458"/>
    </source>
</evidence>
<accession>A0A4R9GGH4</accession>
<evidence type="ECO:0000313" key="1">
    <source>
        <dbReference type="EMBL" id="TGK11421.1"/>
    </source>
</evidence>
<reference evidence="1" key="1">
    <citation type="journal article" date="2019" name="PLoS Negl. Trop. Dis.">
        <title>Revisiting the worldwide diversity of Leptospira species in the environment.</title>
        <authorList>
            <person name="Vincent A.T."/>
            <person name="Schiettekatte O."/>
            <person name="Bourhy P."/>
            <person name="Veyrier F.J."/>
            <person name="Picardeau M."/>
        </authorList>
    </citation>
    <scope>NUCLEOTIDE SEQUENCE [LARGE SCALE GENOMIC DNA]</scope>
    <source>
        <strain evidence="1">SSW15</strain>
    </source>
</reference>
<dbReference type="InterPro" id="IPR029058">
    <property type="entry name" value="AB_hydrolase_fold"/>
</dbReference>
<dbReference type="Proteomes" id="UP000298458">
    <property type="component" value="Unassembled WGS sequence"/>
</dbReference>
<gene>
    <name evidence="1" type="ORF">EHO60_03655</name>
</gene>
<comment type="caution">
    <text evidence="1">The sequence shown here is derived from an EMBL/GenBank/DDBJ whole genome shotgun (WGS) entry which is preliminary data.</text>
</comment>
<dbReference type="GO" id="GO:0016787">
    <property type="term" value="F:hydrolase activity"/>
    <property type="evidence" value="ECO:0007669"/>
    <property type="project" value="UniProtKB-KW"/>
</dbReference>
<keyword evidence="2" id="KW-1185">Reference proteome</keyword>
<organism evidence="1 2">
    <name type="scientific">Leptospira fletcheri</name>
    <dbReference type="NCBI Taxonomy" id="2484981"/>
    <lineage>
        <taxon>Bacteria</taxon>
        <taxon>Pseudomonadati</taxon>
        <taxon>Spirochaetota</taxon>
        <taxon>Spirochaetia</taxon>
        <taxon>Leptospirales</taxon>
        <taxon>Leptospiraceae</taxon>
        <taxon>Leptospira</taxon>
    </lineage>
</organism>
<proteinExistence type="predicted"/>
<dbReference type="EMBL" id="RQET01000004">
    <property type="protein sequence ID" value="TGK11421.1"/>
    <property type="molecule type" value="Genomic_DNA"/>
</dbReference>
<dbReference type="Gene3D" id="3.40.50.1820">
    <property type="entry name" value="alpha/beta hydrolase"/>
    <property type="match status" value="1"/>
</dbReference>